<dbReference type="KEGG" id="slz:B5P37_09895"/>
<gene>
    <name evidence="2" type="ORF">B5P37_09895</name>
</gene>
<dbReference type="Pfam" id="PF06983">
    <property type="entry name" value="3-dmu-9_3-mt"/>
    <property type="match status" value="1"/>
</dbReference>
<dbReference type="Proteomes" id="UP000242864">
    <property type="component" value="Chromosome"/>
</dbReference>
<proteinExistence type="predicted"/>
<evidence type="ECO:0000259" key="1">
    <source>
        <dbReference type="Pfam" id="PF06983"/>
    </source>
</evidence>
<dbReference type="AlphaFoldDB" id="A0AAC9RTT5"/>
<dbReference type="InterPro" id="IPR029068">
    <property type="entry name" value="Glyas_Bleomycin-R_OHBP_Dase"/>
</dbReference>
<dbReference type="EMBL" id="CP020773">
    <property type="protein sequence ID" value="ARJ51596.1"/>
    <property type="molecule type" value="Genomic_DNA"/>
</dbReference>
<organism evidence="2 3">
    <name type="scientific">Staphylococcus lutrae</name>
    <dbReference type="NCBI Taxonomy" id="155085"/>
    <lineage>
        <taxon>Bacteria</taxon>
        <taxon>Bacillati</taxon>
        <taxon>Bacillota</taxon>
        <taxon>Bacilli</taxon>
        <taxon>Bacillales</taxon>
        <taxon>Staphylococcaceae</taxon>
        <taxon>Staphylococcus</taxon>
    </lineage>
</organism>
<dbReference type="CDD" id="cd06588">
    <property type="entry name" value="PhnB_like"/>
    <property type="match status" value="1"/>
</dbReference>
<evidence type="ECO:0000313" key="3">
    <source>
        <dbReference type="Proteomes" id="UP000242864"/>
    </source>
</evidence>
<keyword evidence="3" id="KW-1185">Reference proteome</keyword>
<evidence type="ECO:0000313" key="2">
    <source>
        <dbReference type="EMBL" id="ARJ51596.1"/>
    </source>
</evidence>
<dbReference type="Gene3D" id="3.10.180.10">
    <property type="entry name" value="2,3-Dihydroxybiphenyl 1,2-Dioxygenase, domain 1"/>
    <property type="match status" value="1"/>
</dbReference>
<dbReference type="SUPFAM" id="SSF54593">
    <property type="entry name" value="Glyoxalase/Bleomycin resistance protein/Dihydroxybiphenyl dioxygenase"/>
    <property type="match status" value="1"/>
</dbReference>
<reference evidence="2 3" key="1">
    <citation type="submission" date="2017-04" db="EMBL/GenBank/DDBJ databases">
        <authorList>
            <person name="Veseli I.A."/>
            <person name="Tang C."/>
            <person name="Pombert J.-F."/>
        </authorList>
    </citation>
    <scope>NUCLEOTIDE SEQUENCE [LARGE SCALE GENOMIC DNA]</scope>
    <source>
        <strain evidence="2 3">ATCC 700373</strain>
    </source>
</reference>
<sequence length="153" mass="17420">MKGSRIMTELYPYIAFDNTKEALEYYEAVFGATHIKRLPVAKDQANHFGIPQEKATDATMHAEFTIAQKQLFASDAFGKQANITDGISLMLDYDVNVAEDAREVEGLYDRIKDDDSITIEMPLEEQFWGGKMGVFKDRYGIRWMIHGQDLNAN</sequence>
<dbReference type="InterPro" id="IPR028973">
    <property type="entry name" value="PhnB-like"/>
</dbReference>
<dbReference type="PANTHER" id="PTHR33990">
    <property type="entry name" value="PROTEIN YJDN-RELATED"/>
    <property type="match status" value="1"/>
</dbReference>
<dbReference type="PANTHER" id="PTHR33990:SF5">
    <property type="entry name" value="PHNB-LIKE DOMAIN-CONTAINING PROTEIN"/>
    <property type="match status" value="1"/>
</dbReference>
<protein>
    <recommendedName>
        <fullName evidence="1">PhnB-like domain-containing protein</fullName>
    </recommendedName>
</protein>
<feature type="domain" description="PhnB-like" evidence="1">
    <location>
        <begin position="12"/>
        <end position="145"/>
    </location>
</feature>
<name>A0AAC9RTT5_9STAP</name>
<accession>A0AAC9RTT5</accession>